<keyword evidence="4" id="KW-1185">Reference proteome</keyword>
<name>A0A7M5V6S5_9CNID</name>
<dbReference type="Gene3D" id="3.90.1750.10">
    <property type="entry name" value="Hect, E3 ligase catalytic domains"/>
    <property type="match status" value="1"/>
</dbReference>
<organism evidence="3 4">
    <name type="scientific">Clytia hemisphaerica</name>
    <dbReference type="NCBI Taxonomy" id="252671"/>
    <lineage>
        <taxon>Eukaryota</taxon>
        <taxon>Metazoa</taxon>
        <taxon>Cnidaria</taxon>
        <taxon>Hydrozoa</taxon>
        <taxon>Hydroidolina</taxon>
        <taxon>Leptothecata</taxon>
        <taxon>Obeliida</taxon>
        <taxon>Clytiidae</taxon>
        <taxon>Clytia</taxon>
    </lineage>
</organism>
<proteinExistence type="predicted"/>
<dbReference type="EnsemblMetazoa" id="CLYHEMT010761.1">
    <property type="protein sequence ID" value="CLYHEMP010761.1"/>
    <property type="gene ID" value="CLYHEMG010761"/>
</dbReference>
<reference evidence="3" key="1">
    <citation type="submission" date="2021-01" db="UniProtKB">
        <authorList>
            <consortium name="EnsemblMetazoa"/>
        </authorList>
    </citation>
    <scope>IDENTIFICATION</scope>
</reference>
<dbReference type="GO" id="GO:0004842">
    <property type="term" value="F:ubiquitin-protein transferase activity"/>
    <property type="evidence" value="ECO:0007669"/>
    <property type="project" value="InterPro"/>
</dbReference>
<dbReference type="RefSeq" id="XP_066933691.1">
    <property type="nucleotide sequence ID" value="XM_067077590.1"/>
</dbReference>
<dbReference type="InterPro" id="IPR000569">
    <property type="entry name" value="HECT_dom"/>
</dbReference>
<evidence type="ECO:0000313" key="4">
    <source>
        <dbReference type="Proteomes" id="UP000594262"/>
    </source>
</evidence>
<dbReference type="OrthoDB" id="5979482at2759"/>
<protein>
    <recommendedName>
        <fullName evidence="2">HECT domain-containing protein</fullName>
    </recommendedName>
</protein>
<dbReference type="GeneID" id="136821352"/>
<dbReference type="SMART" id="SM00119">
    <property type="entry name" value="HECTc"/>
    <property type="match status" value="1"/>
</dbReference>
<keyword evidence="1" id="KW-0833">Ubl conjugation pathway</keyword>
<evidence type="ECO:0000256" key="1">
    <source>
        <dbReference type="ARBA" id="ARBA00022786"/>
    </source>
</evidence>
<evidence type="ECO:0000259" key="2">
    <source>
        <dbReference type="SMART" id="SM00119"/>
    </source>
</evidence>
<feature type="domain" description="HECT" evidence="2">
    <location>
        <begin position="91"/>
        <end position="394"/>
    </location>
</feature>
<evidence type="ECO:0000313" key="3">
    <source>
        <dbReference type="EnsemblMetazoa" id="CLYHEMP010761.1"/>
    </source>
</evidence>
<dbReference type="AlphaFoldDB" id="A0A7M5V6S5"/>
<dbReference type="SUPFAM" id="SSF56204">
    <property type="entry name" value="Hect, E3 ligase catalytic domain"/>
    <property type="match status" value="1"/>
</dbReference>
<sequence length="394" mass="44720">MEACDNALELEPEGEVALSGFSVQEDLFAYADEEIADINQRLPVNDIEEETIDCQCDIVEYLKKQQTTEHGDVNATLVAHRRPKSFWNVFFKQNVDLKRPFRVIWAGETSSDDGGPFREFLLRCMEQFQLLNSYFFGEKYKLLFTALTDAVIKKHYFVLGQLSALSILHIGRGPQCLHPGIVDRILRSPNPVLLDDIQNGEYEANVTSIKNGETDSLLDAGIMPSKDRSKDLQDYCEYFCVISKAAAIEQFREGFRSIDGELLKKNCCLRKFFISEEIVVGLDSVRQVLQYHCGLEGSNIYEAKQDSIVEFELFLVKLASGGCKGLSLKDFLVFAMALDRIPVFGLPKMFEVYFEEGEKMPITSNCGLFITIFMDNMSYNLEYAIRECVGYGLV</sequence>
<accession>A0A7M5V6S5</accession>
<dbReference type="InterPro" id="IPR035983">
    <property type="entry name" value="Hect_E3_ubiquitin_ligase"/>
</dbReference>
<dbReference type="Proteomes" id="UP000594262">
    <property type="component" value="Unplaced"/>
</dbReference>